<evidence type="ECO:0000256" key="2">
    <source>
        <dbReference type="ARBA" id="ARBA00022692"/>
    </source>
</evidence>
<feature type="transmembrane region" description="Helical" evidence="6">
    <location>
        <begin position="102"/>
        <end position="125"/>
    </location>
</feature>
<organism evidence="8 9">
    <name type="scientific">Aspergillus clavatus (strain ATCC 1007 / CBS 513.65 / DSM 816 / NCTC 3887 / NRRL 1 / QM 1276 / 107)</name>
    <dbReference type="NCBI Taxonomy" id="344612"/>
    <lineage>
        <taxon>Eukaryota</taxon>
        <taxon>Fungi</taxon>
        <taxon>Dikarya</taxon>
        <taxon>Ascomycota</taxon>
        <taxon>Pezizomycotina</taxon>
        <taxon>Eurotiomycetes</taxon>
        <taxon>Eurotiomycetidae</taxon>
        <taxon>Eurotiales</taxon>
        <taxon>Aspergillaceae</taxon>
        <taxon>Aspergillus</taxon>
        <taxon>Aspergillus subgen. Fumigati</taxon>
    </lineage>
</organism>
<accession>A1CQA1</accession>
<dbReference type="OMA" id="NINAWFR"/>
<name>A1CQA1_ASPCL</name>
<feature type="transmembrane region" description="Helical" evidence="6">
    <location>
        <begin position="55"/>
        <end position="74"/>
    </location>
</feature>
<keyword evidence="2 6" id="KW-0812">Transmembrane</keyword>
<evidence type="ECO:0000256" key="5">
    <source>
        <dbReference type="ARBA" id="ARBA00038359"/>
    </source>
</evidence>
<dbReference type="PANTHER" id="PTHR33048:SF156">
    <property type="entry name" value="INTEGRAL MEMBRANE PROTEIN"/>
    <property type="match status" value="1"/>
</dbReference>
<evidence type="ECO:0000256" key="4">
    <source>
        <dbReference type="ARBA" id="ARBA00023136"/>
    </source>
</evidence>
<keyword evidence="4 6" id="KW-0472">Membrane</keyword>
<evidence type="ECO:0000313" key="9">
    <source>
        <dbReference type="Proteomes" id="UP000006701"/>
    </source>
</evidence>
<sequence>MADHNIVQYSPAYLAEDRRPALLSVAVAFLVLGTVAVILRFVSRRIGRVGWHHDDIFIVAGWIFYVAFIAVAIGDVHYGGVGLHQVRVMAIDPVMLTNWAKFLLAIAFIYIFAVILPKLAVLSLYISIFSRHRLSRLTCYITGALMIGNCIGCAAAGFAVCTPLRKLWEPSVQGHCLNINAWFRYSRIVNIASDVVMLVLPIPHVVRLQSTIRLKVGLLITFLLGSVGLIAGLIALFAVSTTNAVSDNTWSAALLLIWTMVELGMYLVASCLISYQPLAKLIWRNTWRRWRGQKDSSLDQEDSHIRVHTNSTLASQTHGRVKGDDAYLELVTTRDRHNRHWSAGGIMVERQVMID</sequence>
<evidence type="ECO:0000313" key="8">
    <source>
        <dbReference type="EMBL" id="EAW07822.1"/>
    </source>
</evidence>
<comment type="subcellular location">
    <subcellularLocation>
        <location evidence="1">Membrane</location>
        <topology evidence="1">Multi-pass membrane protein</topology>
    </subcellularLocation>
</comment>
<dbReference type="GO" id="GO:0016020">
    <property type="term" value="C:membrane"/>
    <property type="evidence" value="ECO:0007669"/>
    <property type="project" value="UniProtKB-SubCell"/>
</dbReference>
<feature type="transmembrane region" description="Helical" evidence="6">
    <location>
        <begin position="252"/>
        <end position="275"/>
    </location>
</feature>
<dbReference type="InterPro" id="IPR049326">
    <property type="entry name" value="Rhodopsin_dom_fungi"/>
</dbReference>
<dbReference type="RefSeq" id="XP_001269248.1">
    <property type="nucleotide sequence ID" value="XM_001269247.1"/>
</dbReference>
<proteinExistence type="inferred from homology"/>
<dbReference type="Pfam" id="PF20684">
    <property type="entry name" value="Fung_rhodopsin"/>
    <property type="match status" value="1"/>
</dbReference>
<feature type="transmembrane region" description="Helical" evidence="6">
    <location>
        <begin position="137"/>
        <end position="160"/>
    </location>
</feature>
<dbReference type="Proteomes" id="UP000006701">
    <property type="component" value="Unassembled WGS sequence"/>
</dbReference>
<reference evidence="8 9" key="1">
    <citation type="journal article" date="2008" name="PLoS Genet.">
        <title>Genomic islands in the pathogenic filamentous fungus Aspergillus fumigatus.</title>
        <authorList>
            <person name="Fedorova N.D."/>
            <person name="Khaldi N."/>
            <person name="Joardar V.S."/>
            <person name="Maiti R."/>
            <person name="Amedeo P."/>
            <person name="Anderson M.J."/>
            <person name="Crabtree J."/>
            <person name="Silva J.C."/>
            <person name="Badger J.H."/>
            <person name="Albarraq A."/>
            <person name="Angiuoli S."/>
            <person name="Bussey H."/>
            <person name="Bowyer P."/>
            <person name="Cotty P.J."/>
            <person name="Dyer P.S."/>
            <person name="Egan A."/>
            <person name="Galens K."/>
            <person name="Fraser-Liggett C.M."/>
            <person name="Haas B.J."/>
            <person name="Inman J.M."/>
            <person name="Kent R."/>
            <person name="Lemieux S."/>
            <person name="Malavazi I."/>
            <person name="Orvis J."/>
            <person name="Roemer T."/>
            <person name="Ronning C.M."/>
            <person name="Sundaram J.P."/>
            <person name="Sutton G."/>
            <person name="Turner G."/>
            <person name="Venter J.C."/>
            <person name="White O.R."/>
            <person name="Whitty B.R."/>
            <person name="Youngman P."/>
            <person name="Wolfe K.H."/>
            <person name="Goldman G.H."/>
            <person name="Wortman J.R."/>
            <person name="Jiang B."/>
            <person name="Denning D.W."/>
            <person name="Nierman W.C."/>
        </authorList>
    </citation>
    <scope>NUCLEOTIDE SEQUENCE [LARGE SCALE GENOMIC DNA]</scope>
    <source>
        <strain evidence="9">ATCC 1007 / CBS 513.65 / DSM 816 / NCTC 3887 / NRRL 1</strain>
    </source>
</reference>
<feature type="transmembrane region" description="Helical" evidence="6">
    <location>
        <begin position="20"/>
        <end position="43"/>
    </location>
</feature>
<keyword evidence="9" id="KW-1185">Reference proteome</keyword>
<dbReference type="eggNOG" id="ENOG502SMK9">
    <property type="taxonomic scope" value="Eukaryota"/>
</dbReference>
<keyword evidence="3 6" id="KW-1133">Transmembrane helix</keyword>
<evidence type="ECO:0000259" key="7">
    <source>
        <dbReference type="Pfam" id="PF20684"/>
    </source>
</evidence>
<dbReference type="OrthoDB" id="5329176at2759"/>
<dbReference type="EMBL" id="DS027059">
    <property type="protein sequence ID" value="EAW07822.1"/>
    <property type="molecule type" value="Genomic_DNA"/>
</dbReference>
<feature type="domain" description="Rhodopsin" evidence="7">
    <location>
        <begin position="39"/>
        <end position="279"/>
    </location>
</feature>
<feature type="transmembrane region" description="Helical" evidence="6">
    <location>
        <begin position="188"/>
        <end position="206"/>
    </location>
</feature>
<dbReference type="AlphaFoldDB" id="A1CQA1"/>
<dbReference type="GeneID" id="4700928"/>
<evidence type="ECO:0000256" key="1">
    <source>
        <dbReference type="ARBA" id="ARBA00004141"/>
    </source>
</evidence>
<dbReference type="PANTHER" id="PTHR33048">
    <property type="entry name" value="PTH11-LIKE INTEGRAL MEMBRANE PROTEIN (AFU_ORTHOLOGUE AFUA_5G11245)"/>
    <property type="match status" value="1"/>
</dbReference>
<dbReference type="KEGG" id="act:ACLA_025390"/>
<comment type="similarity">
    <text evidence="5">Belongs to the SAT4 family.</text>
</comment>
<dbReference type="VEuPathDB" id="FungiDB:ACLA_025390"/>
<evidence type="ECO:0000256" key="3">
    <source>
        <dbReference type="ARBA" id="ARBA00022989"/>
    </source>
</evidence>
<gene>
    <name evidence="8" type="ORF">ACLA_025390</name>
</gene>
<dbReference type="STRING" id="344612.A1CQA1"/>
<protein>
    <submittedName>
        <fullName evidence="8">Integral membrane protein</fullName>
    </submittedName>
</protein>
<feature type="transmembrane region" description="Helical" evidence="6">
    <location>
        <begin position="218"/>
        <end position="240"/>
    </location>
</feature>
<dbReference type="InterPro" id="IPR052337">
    <property type="entry name" value="SAT4-like"/>
</dbReference>
<evidence type="ECO:0000256" key="6">
    <source>
        <dbReference type="SAM" id="Phobius"/>
    </source>
</evidence>
<dbReference type="HOGENOM" id="CLU_028200_0_1_1"/>